<dbReference type="Gene3D" id="3.40.50.2000">
    <property type="entry name" value="Glycogen Phosphorylase B"/>
    <property type="match status" value="2"/>
</dbReference>
<dbReference type="AlphaFoldDB" id="A0A844ZBK4"/>
<evidence type="ECO:0000313" key="3">
    <source>
        <dbReference type="EMBL" id="MXO84503.1"/>
    </source>
</evidence>
<organism evidence="3 4">
    <name type="scientific">Parapontixanthobacter aurantiacus</name>
    <dbReference type="NCBI Taxonomy" id="1463599"/>
    <lineage>
        <taxon>Bacteria</taxon>
        <taxon>Pseudomonadati</taxon>
        <taxon>Pseudomonadota</taxon>
        <taxon>Alphaproteobacteria</taxon>
        <taxon>Sphingomonadales</taxon>
        <taxon>Erythrobacteraceae</taxon>
        <taxon>Parapontixanthobacter</taxon>
    </lineage>
</organism>
<dbReference type="Pfam" id="PF00534">
    <property type="entry name" value="Glycos_transf_1"/>
    <property type="match status" value="1"/>
</dbReference>
<evidence type="ECO:0000256" key="1">
    <source>
        <dbReference type="SAM" id="MobiDB-lite"/>
    </source>
</evidence>
<name>A0A844ZBK4_9SPHN</name>
<dbReference type="EMBL" id="WTYW01000001">
    <property type="protein sequence ID" value="MXO84503.1"/>
    <property type="molecule type" value="Genomic_DNA"/>
</dbReference>
<proteinExistence type="predicted"/>
<dbReference type="InterPro" id="IPR001296">
    <property type="entry name" value="Glyco_trans_1"/>
</dbReference>
<dbReference type="GO" id="GO:0005975">
    <property type="term" value="P:carbohydrate metabolic process"/>
    <property type="evidence" value="ECO:0007669"/>
    <property type="project" value="InterPro"/>
</dbReference>
<dbReference type="Proteomes" id="UP000433104">
    <property type="component" value="Unassembled WGS sequence"/>
</dbReference>
<dbReference type="CDD" id="cd03822">
    <property type="entry name" value="GT4_mannosyltransferase-like"/>
    <property type="match status" value="1"/>
</dbReference>
<dbReference type="OrthoDB" id="9765330at2"/>
<evidence type="ECO:0000259" key="2">
    <source>
        <dbReference type="Pfam" id="PF00534"/>
    </source>
</evidence>
<dbReference type="SUPFAM" id="SSF48208">
    <property type="entry name" value="Six-hairpin glycosidases"/>
    <property type="match status" value="1"/>
</dbReference>
<dbReference type="PANTHER" id="PTHR12526">
    <property type="entry name" value="GLYCOSYLTRANSFERASE"/>
    <property type="match status" value="1"/>
</dbReference>
<keyword evidence="3" id="KW-0808">Transferase</keyword>
<accession>A0A844ZBK4</accession>
<dbReference type="SUPFAM" id="SSF53756">
    <property type="entry name" value="UDP-Glycosyltransferase/glycogen phosphorylase"/>
    <property type="match status" value="1"/>
</dbReference>
<gene>
    <name evidence="3" type="ORF">GRI38_00455</name>
</gene>
<feature type="compositionally biased region" description="Basic and acidic residues" evidence="1">
    <location>
        <begin position="8"/>
        <end position="17"/>
    </location>
</feature>
<evidence type="ECO:0000313" key="4">
    <source>
        <dbReference type="Proteomes" id="UP000433104"/>
    </source>
</evidence>
<reference evidence="3 4" key="1">
    <citation type="submission" date="2019-12" db="EMBL/GenBank/DDBJ databases">
        <title>Genomic-based taxomic classification of the family Erythrobacteraceae.</title>
        <authorList>
            <person name="Xu L."/>
        </authorList>
    </citation>
    <scope>NUCLEOTIDE SEQUENCE [LARGE SCALE GENOMIC DNA]</scope>
    <source>
        <strain evidence="3 4">MCCC 1A09962</strain>
    </source>
</reference>
<protein>
    <submittedName>
        <fullName evidence="3">Glycosyltransferase</fullName>
    </submittedName>
</protein>
<sequence>MQVQQNSHSKEGSKSEKVLFFPHDGPASEAKKRRVAIIGTYTPRKCGIATFTNDLSEQLRIHRPNVETQIYALDDAGENLDYDRVERVVQFDDVEAYRDAANAINDSGVDAVWLQHEYGIFGGENGQMVCDFVDRLAAPVILTCHTVLSEPTDKQKAILEHLVARSSRIMVMSLHSRDLLASVYGAPHDRISVIEHGAPDRPFGRQKQFKETHGLDGRDVMMTFGLIGPGKGLERVIEALPAIAEACPNVLYRIVGATHPKLVARQGESYREGLKARIEELGMSRHVEWDNRFLETDELLDQLEACDVYLTSYGNLQQSTSGTLSYAVALGKAVVSTPYTHATELLANDVGVLIEPNSSDAIAAAVIDLFDDREKLRKLQERAYAKGRETIWPQFARKSANLIEAVCEERPRTARLNVATMRTPDFSGVRGISDATGILQHSIGPIPDRRHGYCLDDNARALMLMNVAEDLAGPTRREHSQRYGSFIQHAWNEELGRFRNFISFDRTWCEDEGSEDSNGRTLWALAQTAEINPQPDIRNWAAELYCRVLPRFDDLGSPRAIAFSMLGACAFLRRDPDHGASLEVLRQGVALLRSILAKSRRPDWTWFEAVLGYDNPRLPQALIEAASTLGDEEALSDGLHTLRWIEQQQTSAKGYFRPIGSESFGREHDYVPFDQQPLEASASIDAHRAAYRITGDEARLNGALKAWNWFFGANDRGVVLADVGLGICRDGITPRGLNENCGAESILAFQLAHYSVLEMLKQQRAKAAGEQFEVINR</sequence>
<dbReference type="GO" id="GO:0016757">
    <property type="term" value="F:glycosyltransferase activity"/>
    <property type="evidence" value="ECO:0007669"/>
    <property type="project" value="InterPro"/>
</dbReference>
<feature type="domain" description="Glycosyl transferase family 1" evidence="2">
    <location>
        <begin position="210"/>
        <end position="385"/>
    </location>
</feature>
<dbReference type="InterPro" id="IPR008928">
    <property type="entry name" value="6-hairpin_glycosidase_sf"/>
</dbReference>
<comment type="caution">
    <text evidence="3">The sequence shown here is derived from an EMBL/GenBank/DDBJ whole genome shotgun (WGS) entry which is preliminary data.</text>
</comment>
<keyword evidence="4" id="KW-1185">Reference proteome</keyword>
<dbReference type="PANTHER" id="PTHR12526:SF572">
    <property type="entry name" value="BLL5144 PROTEIN"/>
    <property type="match status" value="1"/>
</dbReference>
<feature type="region of interest" description="Disordered" evidence="1">
    <location>
        <begin position="1"/>
        <end position="23"/>
    </location>
</feature>